<dbReference type="RefSeq" id="WP_344315031.1">
    <property type="nucleotide sequence ID" value="NZ_BAAANY010000042.1"/>
</dbReference>
<evidence type="ECO:0000313" key="2">
    <source>
        <dbReference type="EMBL" id="GAA1717806.1"/>
    </source>
</evidence>
<dbReference type="EMBL" id="BAAANY010000042">
    <property type="protein sequence ID" value="GAA1717806.1"/>
    <property type="molecule type" value="Genomic_DNA"/>
</dbReference>
<comment type="caution">
    <text evidence="2">The sequence shown here is derived from an EMBL/GenBank/DDBJ whole genome shotgun (WGS) entry which is preliminary data.</text>
</comment>
<gene>
    <name evidence="2" type="ORF">GCM10009765_77860</name>
</gene>
<reference evidence="3" key="1">
    <citation type="journal article" date="2019" name="Int. J. Syst. Evol. Microbiol.">
        <title>The Global Catalogue of Microorganisms (GCM) 10K type strain sequencing project: providing services to taxonomists for standard genome sequencing and annotation.</title>
        <authorList>
            <consortium name="The Broad Institute Genomics Platform"/>
            <consortium name="The Broad Institute Genome Sequencing Center for Infectious Disease"/>
            <person name="Wu L."/>
            <person name="Ma J."/>
        </authorList>
    </citation>
    <scope>NUCLEOTIDE SEQUENCE [LARGE SCALE GENOMIC DNA]</scope>
    <source>
        <strain evidence="3">JCM 14718</strain>
    </source>
</reference>
<accession>A0ABP4V6Y9</accession>
<dbReference type="Gene3D" id="3.40.630.30">
    <property type="match status" value="1"/>
</dbReference>
<dbReference type="InterPro" id="IPR016181">
    <property type="entry name" value="Acyl_CoA_acyltransferase"/>
</dbReference>
<feature type="domain" description="N-acetyltransferase" evidence="1">
    <location>
        <begin position="29"/>
        <end position="191"/>
    </location>
</feature>
<dbReference type="InterPro" id="IPR000182">
    <property type="entry name" value="GNAT_dom"/>
</dbReference>
<dbReference type="PROSITE" id="PS51186">
    <property type="entry name" value="GNAT"/>
    <property type="match status" value="1"/>
</dbReference>
<sequence>MTTAGSWWPLFDLRITAQLPTAEGLVRDLVLRPPTDDDLPVLAAVAPPGLEMDPTLPGSGMHEWIARHVWRSRAESAPDKWRLSFLLEVDGDVAGSQDLKASDFPQLRIVESASWLGERFRGTGLGKAMRAMVLHFAFQALDATAAETESEEHNDAALGVTRSLGYQPCGDRYAQRVDRIDHMLWSRLTRERWALLRNGYGLDEVGISGAERCLPMLGLGKPGKDR</sequence>
<dbReference type="SUPFAM" id="SSF55729">
    <property type="entry name" value="Acyl-CoA N-acyltransferases (Nat)"/>
    <property type="match status" value="1"/>
</dbReference>
<organism evidence="2 3">
    <name type="scientific">Fodinicola feengrottensis</name>
    <dbReference type="NCBI Taxonomy" id="435914"/>
    <lineage>
        <taxon>Bacteria</taxon>
        <taxon>Bacillati</taxon>
        <taxon>Actinomycetota</taxon>
        <taxon>Actinomycetes</taxon>
        <taxon>Mycobacteriales</taxon>
        <taxon>Fodinicola</taxon>
    </lineage>
</organism>
<proteinExistence type="predicted"/>
<protein>
    <submittedName>
        <fullName evidence="2">GNAT family protein</fullName>
    </submittedName>
</protein>
<keyword evidence="3" id="KW-1185">Reference proteome</keyword>
<name>A0ABP4V6Y9_9ACTN</name>
<evidence type="ECO:0000313" key="3">
    <source>
        <dbReference type="Proteomes" id="UP001500618"/>
    </source>
</evidence>
<dbReference type="Proteomes" id="UP001500618">
    <property type="component" value="Unassembled WGS sequence"/>
</dbReference>
<dbReference type="Pfam" id="PF13302">
    <property type="entry name" value="Acetyltransf_3"/>
    <property type="match status" value="1"/>
</dbReference>
<evidence type="ECO:0000259" key="1">
    <source>
        <dbReference type="PROSITE" id="PS51186"/>
    </source>
</evidence>